<dbReference type="AlphaFoldDB" id="A0AA38CC38"/>
<feature type="compositionally biased region" description="Basic and acidic residues" evidence="1">
    <location>
        <begin position="19"/>
        <end position="48"/>
    </location>
</feature>
<dbReference type="Proteomes" id="UP000824469">
    <property type="component" value="Unassembled WGS sequence"/>
</dbReference>
<name>A0AA38CC38_TAXCH</name>
<feature type="non-terminal residue" evidence="2">
    <location>
        <position position="1"/>
    </location>
</feature>
<evidence type="ECO:0000313" key="3">
    <source>
        <dbReference type="Proteomes" id="UP000824469"/>
    </source>
</evidence>
<gene>
    <name evidence="2" type="ORF">KI387_029239</name>
</gene>
<evidence type="ECO:0000256" key="1">
    <source>
        <dbReference type="SAM" id="MobiDB-lite"/>
    </source>
</evidence>
<evidence type="ECO:0000313" key="2">
    <source>
        <dbReference type="EMBL" id="KAH9297557.1"/>
    </source>
</evidence>
<reference evidence="2 3" key="1">
    <citation type="journal article" date="2021" name="Nat. Plants">
        <title>The Taxus genome provides insights into paclitaxel biosynthesis.</title>
        <authorList>
            <person name="Xiong X."/>
            <person name="Gou J."/>
            <person name="Liao Q."/>
            <person name="Li Y."/>
            <person name="Zhou Q."/>
            <person name="Bi G."/>
            <person name="Li C."/>
            <person name="Du R."/>
            <person name="Wang X."/>
            <person name="Sun T."/>
            <person name="Guo L."/>
            <person name="Liang H."/>
            <person name="Lu P."/>
            <person name="Wu Y."/>
            <person name="Zhang Z."/>
            <person name="Ro D.K."/>
            <person name="Shang Y."/>
            <person name="Huang S."/>
            <person name="Yan J."/>
        </authorList>
    </citation>
    <scope>NUCLEOTIDE SEQUENCE [LARGE SCALE GENOMIC DNA]</scope>
    <source>
        <strain evidence="2">Ta-2019</strain>
    </source>
</reference>
<protein>
    <submittedName>
        <fullName evidence="2">Uncharacterized protein</fullName>
    </submittedName>
</protein>
<proteinExistence type="predicted"/>
<organism evidence="2 3">
    <name type="scientific">Taxus chinensis</name>
    <name type="common">Chinese yew</name>
    <name type="synonym">Taxus wallichiana var. chinensis</name>
    <dbReference type="NCBI Taxonomy" id="29808"/>
    <lineage>
        <taxon>Eukaryota</taxon>
        <taxon>Viridiplantae</taxon>
        <taxon>Streptophyta</taxon>
        <taxon>Embryophyta</taxon>
        <taxon>Tracheophyta</taxon>
        <taxon>Spermatophyta</taxon>
        <taxon>Pinopsida</taxon>
        <taxon>Pinidae</taxon>
        <taxon>Conifers II</taxon>
        <taxon>Cupressales</taxon>
        <taxon>Taxaceae</taxon>
        <taxon>Taxus</taxon>
    </lineage>
</organism>
<comment type="caution">
    <text evidence="2">The sequence shown here is derived from an EMBL/GenBank/DDBJ whole genome shotgun (WGS) entry which is preliminary data.</text>
</comment>
<accession>A0AA38CC38</accession>
<sequence length="55" mass="6097">HGVTNGEEKDVEMEGITIRIKETFGDRSTREEKMEEVGDGREEGRGEDTSIGIDA</sequence>
<dbReference type="EMBL" id="JAHRHJ020000010">
    <property type="protein sequence ID" value="KAH9297557.1"/>
    <property type="molecule type" value="Genomic_DNA"/>
</dbReference>
<feature type="region of interest" description="Disordered" evidence="1">
    <location>
        <begin position="1"/>
        <end position="55"/>
    </location>
</feature>
<keyword evidence="3" id="KW-1185">Reference proteome</keyword>